<sequence>MDWAKFFYSYRDHVICCRAVRRDSGAFRAIAEIARFYCDIPIIVEHSPHNVLFLTSDQSIFYMLRRAEYLIDDALKGISDPEKVAFSK</sequence>
<evidence type="ECO:0000313" key="2">
    <source>
        <dbReference type="Proteomes" id="UP000602004"/>
    </source>
</evidence>
<evidence type="ECO:0000313" key="1">
    <source>
        <dbReference type="EMBL" id="GGC67307.1"/>
    </source>
</evidence>
<proteinExistence type="predicted"/>
<protein>
    <submittedName>
        <fullName evidence="1">Uncharacterized protein</fullName>
    </submittedName>
</protein>
<name>A0ABQ1NFJ3_9BURK</name>
<gene>
    <name evidence="1" type="ORF">GCM10011400_64040</name>
</gene>
<dbReference type="Proteomes" id="UP000602004">
    <property type="component" value="Unassembled WGS sequence"/>
</dbReference>
<reference evidence="2" key="1">
    <citation type="journal article" date="2019" name="Int. J. Syst. Evol. Microbiol.">
        <title>The Global Catalogue of Microorganisms (GCM) 10K type strain sequencing project: providing services to taxonomists for standard genome sequencing and annotation.</title>
        <authorList>
            <consortium name="The Broad Institute Genomics Platform"/>
            <consortium name="The Broad Institute Genome Sequencing Center for Infectious Disease"/>
            <person name="Wu L."/>
            <person name="Ma J."/>
        </authorList>
    </citation>
    <scope>NUCLEOTIDE SEQUENCE [LARGE SCALE GENOMIC DNA]</scope>
    <source>
        <strain evidence="2">CGMCC 1.15103</strain>
    </source>
</reference>
<accession>A0ABQ1NFJ3</accession>
<dbReference type="EMBL" id="BMHL01000017">
    <property type="protein sequence ID" value="GGC67307.1"/>
    <property type="molecule type" value="Genomic_DNA"/>
</dbReference>
<keyword evidence="2" id="KW-1185">Reference proteome</keyword>
<comment type="caution">
    <text evidence="1">The sequence shown here is derived from an EMBL/GenBank/DDBJ whole genome shotgun (WGS) entry which is preliminary data.</text>
</comment>
<dbReference type="RefSeq" id="WP_162831378.1">
    <property type="nucleotide sequence ID" value="NZ_BMHL01000017.1"/>
</dbReference>
<organism evidence="1 2">
    <name type="scientific">Paraburkholderia caffeinilytica</name>
    <dbReference type="NCBI Taxonomy" id="1761016"/>
    <lineage>
        <taxon>Bacteria</taxon>
        <taxon>Pseudomonadati</taxon>
        <taxon>Pseudomonadota</taxon>
        <taxon>Betaproteobacteria</taxon>
        <taxon>Burkholderiales</taxon>
        <taxon>Burkholderiaceae</taxon>
        <taxon>Paraburkholderia</taxon>
    </lineage>
</organism>